<evidence type="ECO:0000313" key="7">
    <source>
        <dbReference type="EMBL" id="ERT02287.1"/>
    </source>
</evidence>
<dbReference type="InterPro" id="IPR027443">
    <property type="entry name" value="IPNS-like_sf"/>
</dbReference>
<evidence type="ECO:0000259" key="6">
    <source>
        <dbReference type="PROSITE" id="PS51471"/>
    </source>
</evidence>
<gene>
    <name evidence="7" type="ORF">HMPREF1624_00585</name>
</gene>
<dbReference type="InterPro" id="IPR005123">
    <property type="entry name" value="Oxoglu/Fe-dep_dioxygenase_dom"/>
</dbReference>
<sequence>MAAPEYTRVQLNTLAGHEYRRVSKAPTRPATADEIPVIDLEGMWFYKNSSSSTQLPDTQGTSDAAKKRIAAAIRKAATGAGFFYVANSGIPDSVTDEAVAQAKRFFQQPLDDKMKVHSRIDPRGNGYSPIYSSFINRSETKDLKEGFNFRYLAEYDPMHQGSQAERDPAQSPGSAWTWEQKTKYLSGFNEATIAWWQNCLELSRGLVRLFALALELPETYFDDITTYPGSDGLFICYPGVGEKAAQESTAQGDDAKKDIDVGIGSHTDMQCFTLLWQDESGGLEVLLPKDGDGSNKQDDPVYEWVGATPHPRTLVVNIADFLQRLSNDRFRSTVHRVYNRKPGARYSMPFFFGFNYDAECAVVPTCVDEAHPAKYAPISCGKLTTLQWRDERMNLARTVPRPAAAS</sequence>
<dbReference type="Gene3D" id="2.60.120.330">
    <property type="entry name" value="B-lactam Antibiotic, Isopenicillin N Synthase, Chain"/>
    <property type="match status" value="1"/>
</dbReference>
<dbReference type="PANTHER" id="PTHR10209:SF881">
    <property type="entry name" value="FI07970P-RELATED"/>
    <property type="match status" value="1"/>
</dbReference>
<evidence type="ECO:0000256" key="1">
    <source>
        <dbReference type="ARBA" id="ARBA00008056"/>
    </source>
</evidence>
<evidence type="ECO:0000256" key="4">
    <source>
        <dbReference type="ARBA" id="ARBA00023004"/>
    </source>
</evidence>
<dbReference type="InterPro" id="IPR026992">
    <property type="entry name" value="DIOX_N"/>
</dbReference>
<keyword evidence="4 5" id="KW-0408">Iron</keyword>
<proteinExistence type="inferred from homology"/>
<dbReference type="OrthoDB" id="288590at2759"/>
<dbReference type="SUPFAM" id="SSF51197">
    <property type="entry name" value="Clavaminate synthase-like"/>
    <property type="match status" value="1"/>
</dbReference>
<dbReference type="InterPro" id="IPR044861">
    <property type="entry name" value="IPNS-like_FE2OG_OXY"/>
</dbReference>
<feature type="domain" description="Fe2OG dioxygenase" evidence="6">
    <location>
        <begin position="228"/>
        <end position="354"/>
    </location>
</feature>
<keyword evidence="2 5" id="KW-0479">Metal-binding</keyword>
<dbReference type="GO" id="GO:0046872">
    <property type="term" value="F:metal ion binding"/>
    <property type="evidence" value="ECO:0007669"/>
    <property type="project" value="UniProtKB-KW"/>
</dbReference>
<dbReference type="GO" id="GO:0016491">
    <property type="term" value="F:oxidoreductase activity"/>
    <property type="evidence" value="ECO:0007669"/>
    <property type="project" value="UniProtKB-KW"/>
</dbReference>
<dbReference type="EMBL" id="KI440842">
    <property type="protein sequence ID" value="ERT02287.1"/>
    <property type="molecule type" value="Genomic_DNA"/>
</dbReference>
<dbReference type="Pfam" id="PF03171">
    <property type="entry name" value="2OG-FeII_Oxy"/>
    <property type="match status" value="1"/>
</dbReference>
<accession>U7Q508</accession>
<dbReference type="AlphaFoldDB" id="U7Q508"/>
<evidence type="ECO:0000256" key="2">
    <source>
        <dbReference type="ARBA" id="ARBA00022723"/>
    </source>
</evidence>
<dbReference type="eggNOG" id="KOG0143">
    <property type="taxonomic scope" value="Eukaryota"/>
</dbReference>
<comment type="similarity">
    <text evidence="1 5">Belongs to the iron/ascorbate-dependent oxidoreductase family.</text>
</comment>
<evidence type="ECO:0000313" key="8">
    <source>
        <dbReference type="Proteomes" id="UP000018087"/>
    </source>
</evidence>
<evidence type="ECO:0000256" key="5">
    <source>
        <dbReference type="RuleBase" id="RU003682"/>
    </source>
</evidence>
<dbReference type="PANTHER" id="PTHR10209">
    <property type="entry name" value="OXIDOREDUCTASE, 2OG-FE II OXYGENASE FAMILY PROTEIN"/>
    <property type="match status" value="1"/>
</dbReference>
<evidence type="ECO:0000256" key="3">
    <source>
        <dbReference type="ARBA" id="ARBA00023002"/>
    </source>
</evidence>
<dbReference type="HOGENOM" id="CLU_010119_6_3_1"/>
<reference evidence="8" key="1">
    <citation type="journal article" date="2014" name="Genome Announc.">
        <title>Genome sequence of the pathogenic fungus Sporothrix schenckii (ATCC 58251).</title>
        <authorList>
            <person name="Cuomo C.A."/>
            <person name="Rodriguez-Del Valle N."/>
            <person name="Perez-Sanchez L."/>
            <person name="Abouelleil A."/>
            <person name="Goldberg J."/>
            <person name="Young S."/>
            <person name="Zeng Q."/>
            <person name="Birren B.W."/>
        </authorList>
    </citation>
    <scope>NUCLEOTIDE SEQUENCE [LARGE SCALE GENOMIC DNA]</scope>
    <source>
        <strain evidence="8">ATCC 58251 / de Perez 2211183</strain>
    </source>
</reference>
<dbReference type="PROSITE" id="PS51471">
    <property type="entry name" value="FE2OG_OXY"/>
    <property type="match status" value="1"/>
</dbReference>
<dbReference type="GO" id="GO:0044283">
    <property type="term" value="P:small molecule biosynthetic process"/>
    <property type="evidence" value="ECO:0007669"/>
    <property type="project" value="UniProtKB-ARBA"/>
</dbReference>
<dbReference type="Proteomes" id="UP000018087">
    <property type="component" value="Unassembled WGS sequence"/>
</dbReference>
<dbReference type="Pfam" id="PF14226">
    <property type="entry name" value="DIOX_N"/>
    <property type="match status" value="1"/>
</dbReference>
<keyword evidence="8" id="KW-1185">Reference proteome</keyword>
<name>U7Q508_SPOS1</name>
<dbReference type="PRINTS" id="PR00682">
    <property type="entry name" value="IPNSYNTHASE"/>
</dbReference>
<dbReference type="STRING" id="1391915.U7Q508"/>
<organism evidence="7 8">
    <name type="scientific">Sporothrix schenckii (strain ATCC 58251 / de Perez 2211183)</name>
    <name type="common">Rose-picker's disease fungus</name>
    <dbReference type="NCBI Taxonomy" id="1391915"/>
    <lineage>
        <taxon>Eukaryota</taxon>
        <taxon>Fungi</taxon>
        <taxon>Dikarya</taxon>
        <taxon>Ascomycota</taxon>
        <taxon>Pezizomycotina</taxon>
        <taxon>Sordariomycetes</taxon>
        <taxon>Sordariomycetidae</taxon>
        <taxon>Ophiostomatales</taxon>
        <taxon>Ophiostomataceae</taxon>
        <taxon>Sporothrix</taxon>
    </lineage>
</organism>
<protein>
    <recommendedName>
        <fullName evidence="6">Fe2OG dioxygenase domain-containing protein</fullName>
    </recommendedName>
</protein>
<keyword evidence="3 5" id="KW-0560">Oxidoreductase</keyword>